<gene>
    <name evidence="2" type="ORF">CALVIDRAFT_600790</name>
</gene>
<proteinExistence type="predicted"/>
<reference evidence="2 3" key="1">
    <citation type="journal article" date="2016" name="Mol. Biol. Evol.">
        <title>Comparative Genomics of Early-Diverging Mushroom-Forming Fungi Provides Insights into the Origins of Lignocellulose Decay Capabilities.</title>
        <authorList>
            <person name="Nagy L.G."/>
            <person name="Riley R."/>
            <person name="Tritt A."/>
            <person name="Adam C."/>
            <person name="Daum C."/>
            <person name="Floudas D."/>
            <person name="Sun H."/>
            <person name="Yadav J.S."/>
            <person name="Pangilinan J."/>
            <person name="Larsson K.H."/>
            <person name="Matsuura K."/>
            <person name="Barry K."/>
            <person name="Labutti K."/>
            <person name="Kuo R."/>
            <person name="Ohm R.A."/>
            <person name="Bhattacharya S.S."/>
            <person name="Shirouzu T."/>
            <person name="Yoshinaga Y."/>
            <person name="Martin F.M."/>
            <person name="Grigoriev I.V."/>
            <person name="Hibbett D.S."/>
        </authorList>
    </citation>
    <scope>NUCLEOTIDE SEQUENCE [LARGE SCALE GENOMIC DNA]</scope>
    <source>
        <strain evidence="2 3">TUFC12733</strain>
    </source>
</reference>
<dbReference type="EMBL" id="KV417302">
    <property type="protein sequence ID" value="KZO93339.1"/>
    <property type="molecule type" value="Genomic_DNA"/>
</dbReference>
<name>A0A167J8C6_CALVF</name>
<dbReference type="OrthoDB" id="3366987at2759"/>
<evidence type="ECO:0000313" key="3">
    <source>
        <dbReference type="Proteomes" id="UP000076738"/>
    </source>
</evidence>
<dbReference type="Proteomes" id="UP000076738">
    <property type="component" value="Unassembled WGS sequence"/>
</dbReference>
<keyword evidence="3" id="KW-1185">Reference proteome</keyword>
<sequence>MPYISRLPEPVGRPSPTRTPAPAAAREDQSAPRKLSKLPRPSPPSTPTKPAKPAAKHQHQHQQMAPRLPPARGAAGDRQSIASLGGGTTSVLYGPRPRRKLVSPRKPSLPSPSEHPSTLIYTSQVQSHHPRVIPCPDPVPHSAAPSSPPAYPYAYATQAFPQAYAPAALYPAVVTAIYAP</sequence>
<organism evidence="2 3">
    <name type="scientific">Calocera viscosa (strain TUFC12733)</name>
    <dbReference type="NCBI Taxonomy" id="1330018"/>
    <lineage>
        <taxon>Eukaryota</taxon>
        <taxon>Fungi</taxon>
        <taxon>Dikarya</taxon>
        <taxon>Basidiomycota</taxon>
        <taxon>Agaricomycotina</taxon>
        <taxon>Dacrymycetes</taxon>
        <taxon>Dacrymycetales</taxon>
        <taxon>Dacrymycetaceae</taxon>
        <taxon>Calocera</taxon>
    </lineage>
</organism>
<dbReference type="STRING" id="1330018.A0A167J8C6"/>
<accession>A0A167J8C6</accession>
<feature type="region of interest" description="Disordered" evidence="1">
    <location>
        <begin position="1"/>
        <end position="117"/>
    </location>
</feature>
<dbReference type="AlphaFoldDB" id="A0A167J8C6"/>
<evidence type="ECO:0000313" key="2">
    <source>
        <dbReference type="EMBL" id="KZO93339.1"/>
    </source>
</evidence>
<protein>
    <submittedName>
        <fullName evidence="2">Uncharacterized protein</fullName>
    </submittedName>
</protein>
<feature type="non-terminal residue" evidence="2">
    <location>
        <position position="180"/>
    </location>
</feature>
<evidence type="ECO:0000256" key="1">
    <source>
        <dbReference type="SAM" id="MobiDB-lite"/>
    </source>
</evidence>